<dbReference type="Proteomes" id="UP000053060">
    <property type="component" value="Unassembled WGS sequence"/>
</dbReference>
<keyword evidence="1" id="KW-0175">Coiled coil</keyword>
<dbReference type="PANTHER" id="PTHR33055:SF3">
    <property type="entry name" value="PUTATIVE TRANSPOSASE FOR IS117-RELATED"/>
    <property type="match status" value="1"/>
</dbReference>
<dbReference type="InterPro" id="IPR047650">
    <property type="entry name" value="Transpos_IS110"/>
</dbReference>
<dbReference type="EMBL" id="AZXY01000041">
    <property type="protein sequence ID" value="KSZ55954.1"/>
    <property type="molecule type" value="Genomic_DNA"/>
</dbReference>
<reference evidence="5" key="1">
    <citation type="submission" date="2015-01" db="EMBL/GenBank/DDBJ databases">
        <title>Draft genome sequence of Rhodococcus pyridinivorans strain KG-16, a hydrocarbon-degrading bacterium.</title>
        <authorList>
            <person name="Aggarwal R.K."/>
            <person name="Dawar C."/>
        </authorList>
    </citation>
    <scope>NUCLEOTIDE SEQUENCE [LARGE SCALE GENOMIC DNA]</scope>
    <source>
        <strain evidence="5">KG-16</strain>
    </source>
</reference>
<organism evidence="4 5">
    <name type="scientific">Rhodococcus pyridinivorans KG-16</name>
    <dbReference type="NCBI Taxonomy" id="1441730"/>
    <lineage>
        <taxon>Bacteria</taxon>
        <taxon>Bacillati</taxon>
        <taxon>Actinomycetota</taxon>
        <taxon>Actinomycetes</taxon>
        <taxon>Mycobacteriales</taxon>
        <taxon>Nocardiaceae</taxon>
        <taxon>Rhodococcus</taxon>
    </lineage>
</organism>
<dbReference type="InterPro" id="IPR003346">
    <property type="entry name" value="Transposase_20"/>
</dbReference>
<comment type="caution">
    <text evidence="4">The sequence shown here is derived from an EMBL/GenBank/DDBJ whole genome shotgun (WGS) entry which is preliminary data.</text>
</comment>
<dbReference type="RefSeq" id="WP_060655314.1">
    <property type="nucleotide sequence ID" value="NZ_AZXY01000041.1"/>
</dbReference>
<reference evidence="4 5" key="2">
    <citation type="journal article" date="2016" name="Genome Announc.">
        <title>Draft Genome Sequence of a Versatile Hydrocarbon-Degrading Bacterium, Rhodococcus pyridinivorans Strain KG-16, Collected from Oil Fields in India.</title>
        <authorList>
            <person name="Aggarwal R.K."/>
            <person name="Dawar C."/>
            <person name="Phanindranath R."/>
            <person name="Mutnuri L."/>
            <person name="Dayal A.M."/>
        </authorList>
    </citation>
    <scope>NUCLEOTIDE SEQUENCE [LARGE SCALE GENOMIC DNA]</scope>
    <source>
        <strain evidence="4 5">KG-16</strain>
    </source>
</reference>
<feature type="coiled-coil region" evidence="1">
    <location>
        <begin position="249"/>
        <end position="276"/>
    </location>
</feature>
<protein>
    <submittedName>
        <fullName evidence="4">Transposase</fullName>
    </submittedName>
</protein>
<dbReference type="PATRIC" id="fig|1441730.3.peg.5511"/>
<evidence type="ECO:0000259" key="3">
    <source>
        <dbReference type="Pfam" id="PF02371"/>
    </source>
</evidence>
<evidence type="ECO:0000313" key="4">
    <source>
        <dbReference type="EMBL" id="KSZ55954.1"/>
    </source>
</evidence>
<dbReference type="GO" id="GO:0004803">
    <property type="term" value="F:transposase activity"/>
    <property type="evidence" value="ECO:0007669"/>
    <property type="project" value="InterPro"/>
</dbReference>
<accession>A0A0V9UCS8</accession>
<dbReference type="InterPro" id="IPR002525">
    <property type="entry name" value="Transp_IS110-like_N"/>
</dbReference>
<feature type="domain" description="Transposase IS110-like N-terminal" evidence="2">
    <location>
        <begin position="4"/>
        <end position="171"/>
    </location>
</feature>
<evidence type="ECO:0000313" key="5">
    <source>
        <dbReference type="Proteomes" id="UP000053060"/>
    </source>
</evidence>
<dbReference type="PANTHER" id="PTHR33055">
    <property type="entry name" value="TRANSPOSASE FOR INSERTION SEQUENCE ELEMENT IS1111A"/>
    <property type="match status" value="1"/>
</dbReference>
<evidence type="ECO:0000256" key="1">
    <source>
        <dbReference type="SAM" id="Coils"/>
    </source>
</evidence>
<dbReference type="NCBIfam" id="NF033542">
    <property type="entry name" value="transpos_IS110"/>
    <property type="match status" value="1"/>
</dbReference>
<dbReference type="Pfam" id="PF02371">
    <property type="entry name" value="Transposase_20"/>
    <property type="match status" value="1"/>
</dbReference>
<evidence type="ECO:0000259" key="2">
    <source>
        <dbReference type="Pfam" id="PF01548"/>
    </source>
</evidence>
<dbReference type="AlphaFoldDB" id="A0A0V9UCS8"/>
<name>A0A0V9UCS8_9NOCA</name>
<dbReference type="GO" id="GO:0006313">
    <property type="term" value="P:DNA transposition"/>
    <property type="evidence" value="ECO:0007669"/>
    <property type="project" value="InterPro"/>
</dbReference>
<sequence length="415" mass="45785">MLFIGDDWAEGHHDIEVEDDTGRRLARMRLPEGVEGLARLHEVIAEHLETEPDGIGTDVPTDGAVIVGIETDRGVWVSALLACGYQVYAINPMSAARYRERHCTSGAKSDAGDAHVLAEIVRVDRDHHRRIAGDSTRVEALKLLARAHQGMIWDRTRHLQRMRSALREYFPAALTAFDNLAAPDTLALLQKAPDPARAARLTTGQITAELARAHRRGDRTATATRIRDALRAPSLRQPAAIEDAYAIVVVGQARMLEHLSEQIDELEQQVKHSFRRHPAAEIVRSCPGLGDVLGARVLAEFGDDPHRYRNAKSRKNYAGTSPITRASGKRKTVSARYARNKHLADACHQWAFCSMNTSPGARAYYDALRAREVGHHAALRQLGNRLVGILHGCLKNGTVYDEITAWPHVPSAVAA</sequence>
<dbReference type="Pfam" id="PF01548">
    <property type="entry name" value="DEDD_Tnp_IS110"/>
    <property type="match status" value="1"/>
</dbReference>
<feature type="domain" description="Transposase IS116/IS110/IS902 C-terminal" evidence="3">
    <location>
        <begin position="281"/>
        <end position="365"/>
    </location>
</feature>
<gene>
    <name evidence="4" type="ORF">Z045_26025</name>
</gene>
<proteinExistence type="predicted"/>
<dbReference type="GO" id="GO:0003677">
    <property type="term" value="F:DNA binding"/>
    <property type="evidence" value="ECO:0007669"/>
    <property type="project" value="InterPro"/>
</dbReference>